<dbReference type="AlphaFoldDB" id="A0A811UUQ1"/>
<dbReference type="EMBL" id="CAJHJT010000034">
    <property type="protein sequence ID" value="CAD7002404.1"/>
    <property type="molecule type" value="Genomic_DNA"/>
</dbReference>
<evidence type="ECO:0000313" key="1">
    <source>
        <dbReference type="EMBL" id="CAD7002404.1"/>
    </source>
</evidence>
<evidence type="ECO:0000313" key="2">
    <source>
        <dbReference type="Proteomes" id="UP000606786"/>
    </source>
</evidence>
<reference evidence="1" key="1">
    <citation type="submission" date="2020-11" db="EMBL/GenBank/DDBJ databases">
        <authorList>
            <person name="Whitehead M."/>
        </authorList>
    </citation>
    <scope>NUCLEOTIDE SEQUENCE</scope>
    <source>
        <strain evidence="1">EGII</strain>
    </source>
</reference>
<keyword evidence="2" id="KW-1185">Reference proteome</keyword>
<accession>A0A811UUQ1</accession>
<gene>
    <name evidence="1" type="ORF">CCAP1982_LOCUS10896</name>
</gene>
<organism evidence="1 2">
    <name type="scientific">Ceratitis capitata</name>
    <name type="common">Mediterranean fruit fly</name>
    <name type="synonym">Tephritis capitata</name>
    <dbReference type="NCBI Taxonomy" id="7213"/>
    <lineage>
        <taxon>Eukaryota</taxon>
        <taxon>Metazoa</taxon>
        <taxon>Ecdysozoa</taxon>
        <taxon>Arthropoda</taxon>
        <taxon>Hexapoda</taxon>
        <taxon>Insecta</taxon>
        <taxon>Pterygota</taxon>
        <taxon>Neoptera</taxon>
        <taxon>Endopterygota</taxon>
        <taxon>Diptera</taxon>
        <taxon>Brachycera</taxon>
        <taxon>Muscomorpha</taxon>
        <taxon>Tephritoidea</taxon>
        <taxon>Tephritidae</taxon>
        <taxon>Ceratitis</taxon>
        <taxon>Ceratitis</taxon>
    </lineage>
</organism>
<dbReference type="Proteomes" id="UP000606786">
    <property type="component" value="Unassembled WGS sequence"/>
</dbReference>
<protein>
    <submittedName>
        <fullName evidence="1">(Mediterranean fruit fly) hypothetical protein</fullName>
    </submittedName>
</protein>
<name>A0A811UUQ1_CERCA</name>
<proteinExistence type="predicted"/>
<sequence length="92" mass="10207">MAWAVGLCYGDFRFGSENEEGCAGAIITWYSIRPILPPVDTGNGQSFLTIAMKLDDKNSMVVRFLEFSEEFRPSGHCNEQTAEDSSFCKTGK</sequence>
<comment type="caution">
    <text evidence="1">The sequence shown here is derived from an EMBL/GenBank/DDBJ whole genome shotgun (WGS) entry which is preliminary data.</text>
</comment>